<keyword evidence="4" id="KW-0812">Transmembrane</keyword>
<name>A0A8B6GQN0_MYTGA</name>
<keyword evidence="3" id="KW-0808">Transferase</keyword>
<keyword evidence="2" id="KW-0328">Glycosyltransferase</keyword>
<keyword evidence="7" id="KW-0325">Glycoprotein</keyword>
<dbReference type="Pfam" id="PF04577">
    <property type="entry name" value="Glyco_transf_61"/>
    <property type="match status" value="1"/>
</dbReference>
<evidence type="ECO:0000256" key="4">
    <source>
        <dbReference type="ARBA" id="ARBA00022692"/>
    </source>
</evidence>
<dbReference type="AlphaFoldDB" id="A0A8B6GQN0"/>
<evidence type="ECO:0000256" key="6">
    <source>
        <dbReference type="ARBA" id="ARBA00023136"/>
    </source>
</evidence>
<comment type="subcellular location">
    <subcellularLocation>
        <location evidence="1">Membrane</location>
        <topology evidence="1">Single-pass membrane protein</topology>
    </subcellularLocation>
</comment>
<comment type="caution">
    <text evidence="9">The sequence shown here is derived from an EMBL/GenBank/DDBJ whole genome shotgun (WGS) entry which is preliminary data.</text>
</comment>
<dbReference type="InterPro" id="IPR007657">
    <property type="entry name" value="Glycosyltransferase_61"/>
</dbReference>
<evidence type="ECO:0000313" key="9">
    <source>
        <dbReference type="EMBL" id="VDI67484.1"/>
    </source>
</evidence>
<evidence type="ECO:0000256" key="2">
    <source>
        <dbReference type="ARBA" id="ARBA00022676"/>
    </source>
</evidence>
<dbReference type="PANTHER" id="PTHR20961:SF38">
    <property type="entry name" value="PROTEIN O-LINKED-MANNOSE BETA-1,4-N-ACETYLGLUCOSAMINYLTRANSFERASE 2"/>
    <property type="match status" value="1"/>
</dbReference>
<dbReference type="Proteomes" id="UP000596742">
    <property type="component" value="Unassembled WGS sequence"/>
</dbReference>
<organism evidence="9 10">
    <name type="scientific">Mytilus galloprovincialis</name>
    <name type="common">Mediterranean mussel</name>
    <dbReference type="NCBI Taxonomy" id="29158"/>
    <lineage>
        <taxon>Eukaryota</taxon>
        <taxon>Metazoa</taxon>
        <taxon>Spiralia</taxon>
        <taxon>Lophotrochozoa</taxon>
        <taxon>Mollusca</taxon>
        <taxon>Bivalvia</taxon>
        <taxon>Autobranchia</taxon>
        <taxon>Pteriomorphia</taxon>
        <taxon>Mytilida</taxon>
        <taxon>Mytiloidea</taxon>
        <taxon>Mytilidae</taxon>
        <taxon>Mytilinae</taxon>
        <taxon>Mytilus</taxon>
    </lineage>
</organism>
<proteinExistence type="predicted"/>
<gene>
    <name evidence="9" type="ORF">MGAL_10B007083</name>
</gene>
<dbReference type="GO" id="GO:0016757">
    <property type="term" value="F:glycosyltransferase activity"/>
    <property type="evidence" value="ECO:0007669"/>
    <property type="project" value="UniProtKB-KW"/>
</dbReference>
<dbReference type="OrthoDB" id="2102136at2759"/>
<evidence type="ECO:0000256" key="1">
    <source>
        <dbReference type="ARBA" id="ARBA00004167"/>
    </source>
</evidence>
<evidence type="ECO:0000256" key="5">
    <source>
        <dbReference type="ARBA" id="ARBA00022989"/>
    </source>
</evidence>
<evidence type="ECO:0000259" key="8">
    <source>
        <dbReference type="Pfam" id="PF04577"/>
    </source>
</evidence>
<evidence type="ECO:0000256" key="3">
    <source>
        <dbReference type="ARBA" id="ARBA00022679"/>
    </source>
</evidence>
<dbReference type="InterPro" id="IPR049625">
    <property type="entry name" value="Glyco_transf_61_cat"/>
</dbReference>
<dbReference type="PANTHER" id="PTHR20961">
    <property type="entry name" value="GLYCOSYLTRANSFERASE"/>
    <property type="match status" value="1"/>
</dbReference>
<evidence type="ECO:0000256" key="7">
    <source>
        <dbReference type="ARBA" id="ARBA00023180"/>
    </source>
</evidence>
<evidence type="ECO:0000313" key="10">
    <source>
        <dbReference type="Proteomes" id="UP000596742"/>
    </source>
</evidence>
<accession>A0A8B6GQN0</accession>
<sequence>MWYIILQKSLLRTNVKYDSSFSSNDVQKLSSGGTKLSFITFPTRKIYSGNNIITRTMLAKNAPFIWDNKNPSWYNVTYKELPPYDSNLVGNITMDPENIQSLKRNIREHYRRLSNILAQHDLQQLKLWHGFDGAKNHVGRIAKFQDVVVSTDGWIVHTKDNLAVRNGGCVTSGNLSLRKISLKRYNRVFSIALYWSQGIWHFPMEALVGLALLSESEKQNSFIHVSQKNRYVMKWLKLIKVDEKNVIDGTILADTLFVPEVGLCGRPSMEQIQWLRNTILPNVHRTSIRNSVLLIKRTKRRVMPNFNKIQILVENFAKQANLDFIVHDDRSLPSLEIQLERFANSSIVIGPHGAGMVNLIATQRGTCVVEFTPVESNVCYMSLSYNLGLNYVSVPLYRNQTVNIYRVQQALESCQQTRT</sequence>
<feature type="domain" description="Glycosyltransferase 61 catalytic" evidence="8">
    <location>
        <begin position="200"/>
        <end position="369"/>
    </location>
</feature>
<protein>
    <recommendedName>
        <fullName evidence="8">Glycosyltransferase 61 catalytic domain-containing protein</fullName>
    </recommendedName>
</protein>
<keyword evidence="5" id="KW-1133">Transmembrane helix</keyword>
<reference evidence="9" key="1">
    <citation type="submission" date="2018-11" db="EMBL/GenBank/DDBJ databases">
        <authorList>
            <person name="Alioto T."/>
            <person name="Alioto T."/>
        </authorList>
    </citation>
    <scope>NUCLEOTIDE SEQUENCE</scope>
</reference>
<dbReference type="GO" id="GO:0016020">
    <property type="term" value="C:membrane"/>
    <property type="evidence" value="ECO:0007669"/>
    <property type="project" value="UniProtKB-SubCell"/>
</dbReference>
<dbReference type="EMBL" id="UYJE01008805">
    <property type="protein sequence ID" value="VDI67484.1"/>
    <property type="molecule type" value="Genomic_DNA"/>
</dbReference>
<keyword evidence="10" id="KW-1185">Reference proteome</keyword>
<keyword evidence="6" id="KW-0472">Membrane</keyword>